<dbReference type="Proteomes" id="UP000429785">
    <property type="component" value="Unassembled WGS sequence"/>
</dbReference>
<dbReference type="Gene3D" id="3.90.1150.200">
    <property type="match status" value="1"/>
</dbReference>
<dbReference type="Pfam" id="PF08818">
    <property type="entry name" value="DUF1801"/>
    <property type="match status" value="1"/>
</dbReference>
<accession>A0A6I1DYK6</accession>
<evidence type="ECO:0000313" key="2">
    <source>
        <dbReference type="EMBL" id="KAB7530368.1"/>
    </source>
</evidence>
<organism evidence="2 3">
    <name type="scientific">Flagellimonas olearia</name>
    <dbReference type="NCBI Taxonomy" id="552546"/>
    <lineage>
        <taxon>Bacteria</taxon>
        <taxon>Pseudomonadati</taxon>
        <taxon>Bacteroidota</taxon>
        <taxon>Flavobacteriia</taxon>
        <taxon>Flavobacteriales</taxon>
        <taxon>Flavobacteriaceae</taxon>
        <taxon>Flagellimonas</taxon>
    </lineage>
</organism>
<dbReference type="Pfam" id="PF13376">
    <property type="entry name" value="OmdA"/>
    <property type="match status" value="1"/>
</dbReference>
<protein>
    <recommendedName>
        <fullName evidence="1">YdhG-like domain-containing protein</fullName>
    </recommendedName>
</protein>
<dbReference type="InterPro" id="IPR014922">
    <property type="entry name" value="YdhG-like"/>
</dbReference>
<reference evidence="2 3" key="1">
    <citation type="submission" date="2019-10" db="EMBL/GenBank/DDBJ databases">
        <title>Muricauda olearia CL-SS4 JCM15563 genome.</title>
        <authorList>
            <person name="Liu L."/>
        </authorList>
    </citation>
    <scope>NUCLEOTIDE SEQUENCE [LARGE SCALE GENOMIC DNA]</scope>
    <source>
        <strain evidence="2 3">CL-SS4</strain>
    </source>
</reference>
<gene>
    <name evidence="2" type="ORF">F8C76_02335</name>
</gene>
<sequence length="203" mass="23681">MALFNPKVDDYIAASEDFAKPILEHWRQLVHTTCPDVEEAIKWGIPHFDYKGDFMCVMASYKNHCSFTFIKAELMNDPRLKESKGQKPIQRFLGKITAISGLPPEKEFRAMLKEAMTLNEKGIKINPKKSEKTKIIEVPDYFVKELEANPKAKEVFESKSPSFRKNYLVWITGAKTEGTRQQRIKQSLEWISEGKDRFWQYKK</sequence>
<feature type="domain" description="YdhG-like" evidence="1">
    <location>
        <begin position="20"/>
        <end position="115"/>
    </location>
</feature>
<name>A0A6I1DYK6_9FLAO</name>
<comment type="caution">
    <text evidence="2">The sequence shown here is derived from an EMBL/GenBank/DDBJ whole genome shotgun (WGS) entry which is preliminary data.</text>
</comment>
<dbReference type="SUPFAM" id="SSF159888">
    <property type="entry name" value="YdhG-like"/>
    <property type="match status" value="1"/>
</dbReference>
<dbReference type="EMBL" id="WELG01000001">
    <property type="protein sequence ID" value="KAB7530368.1"/>
    <property type="molecule type" value="Genomic_DNA"/>
</dbReference>
<evidence type="ECO:0000313" key="3">
    <source>
        <dbReference type="Proteomes" id="UP000429785"/>
    </source>
</evidence>
<dbReference type="OrthoDB" id="9800461at2"/>
<proteinExistence type="predicted"/>
<dbReference type="RefSeq" id="WP_152130301.1">
    <property type="nucleotide sequence ID" value="NZ_WELG01000001.1"/>
</dbReference>
<evidence type="ECO:0000259" key="1">
    <source>
        <dbReference type="Pfam" id="PF08818"/>
    </source>
</evidence>
<dbReference type="AlphaFoldDB" id="A0A6I1DYK6"/>